<sequence length="401" mass="44150">MLQTRELLMIVLIKLILPAILASTGFLTSMPILADDGVVAVDPPEPFIVHAESAAVMHGSERVNTVALGTLFDATLQRGPWRYSKAINGWVHTRDLVPLEGAVAEFTSRIEEKPTAESYHLRGIAYMAGEDWGRAVNDLEEAYDLGESSASLHLNLGHSLIGLGLQEKALAEFSSVLKSYPDEVVALLARGNLFLDLENFSAAIRDFEKVISLQENNAEAYNGKGVALSLQNQYDEAVTAFNGAITADPHFLEAILNRAYALKSVQQFDLAQKDYELALTVDQESPAAQNDFAWMLATCPDSEFRKPKRAIELALSANRSTEYRDPGFIDTLAAAYAADGQFEKAIQTCQTAIELMEDEEELEELKTRIQSYRESQPYIESLEEPAPPEDSEEAVDSSSPE</sequence>
<dbReference type="Pfam" id="PF13181">
    <property type="entry name" value="TPR_8"/>
    <property type="match status" value="1"/>
</dbReference>
<feature type="region of interest" description="Disordered" evidence="4">
    <location>
        <begin position="367"/>
        <end position="401"/>
    </location>
</feature>
<protein>
    <submittedName>
        <fullName evidence="5">Lipoprotein NlpI</fullName>
    </submittedName>
</protein>
<dbReference type="PANTHER" id="PTHR44858">
    <property type="entry name" value="TETRATRICOPEPTIDE REPEAT PROTEIN 6"/>
    <property type="match status" value="1"/>
</dbReference>
<dbReference type="SMART" id="SM00028">
    <property type="entry name" value="TPR"/>
    <property type="match status" value="6"/>
</dbReference>
<feature type="repeat" description="TPR" evidence="3">
    <location>
        <begin position="184"/>
        <end position="217"/>
    </location>
</feature>
<evidence type="ECO:0000313" key="5">
    <source>
        <dbReference type="EMBL" id="TWT57615.1"/>
    </source>
</evidence>
<gene>
    <name evidence="5" type="ORF">KOR42_09770</name>
</gene>
<dbReference type="Pfam" id="PF13432">
    <property type="entry name" value="TPR_16"/>
    <property type="match status" value="2"/>
</dbReference>
<keyword evidence="6" id="KW-1185">Reference proteome</keyword>
<evidence type="ECO:0000256" key="3">
    <source>
        <dbReference type="PROSITE-ProRule" id="PRU00339"/>
    </source>
</evidence>
<dbReference type="SUPFAM" id="SSF48452">
    <property type="entry name" value="TPR-like"/>
    <property type="match status" value="2"/>
</dbReference>
<dbReference type="PANTHER" id="PTHR44858:SF1">
    <property type="entry name" value="UDP-N-ACETYLGLUCOSAMINE--PEPTIDE N-ACETYLGLUCOSAMINYLTRANSFERASE SPINDLY-RELATED"/>
    <property type="match status" value="1"/>
</dbReference>
<dbReference type="InterPro" id="IPR050498">
    <property type="entry name" value="Ycf3"/>
</dbReference>
<feature type="repeat" description="TPR" evidence="3">
    <location>
        <begin position="116"/>
        <end position="149"/>
    </location>
</feature>
<evidence type="ECO:0000256" key="1">
    <source>
        <dbReference type="ARBA" id="ARBA00022737"/>
    </source>
</evidence>
<dbReference type="OrthoDB" id="229305at2"/>
<dbReference type="InterPro" id="IPR019734">
    <property type="entry name" value="TPR_rpt"/>
</dbReference>
<organism evidence="5 6">
    <name type="scientific">Thalassoglobus neptunius</name>
    <dbReference type="NCBI Taxonomy" id="1938619"/>
    <lineage>
        <taxon>Bacteria</taxon>
        <taxon>Pseudomonadati</taxon>
        <taxon>Planctomycetota</taxon>
        <taxon>Planctomycetia</taxon>
        <taxon>Planctomycetales</taxon>
        <taxon>Planctomycetaceae</taxon>
        <taxon>Thalassoglobus</taxon>
    </lineage>
</organism>
<proteinExistence type="predicted"/>
<comment type="caution">
    <text evidence="5">The sequence shown here is derived from an EMBL/GenBank/DDBJ whole genome shotgun (WGS) entry which is preliminary data.</text>
</comment>
<evidence type="ECO:0000313" key="6">
    <source>
        <dbReference type="Proteomes" id="UP000317243"/>
    </source>
</evidence>
<dbReference type="PROSITE" id="PS50005">
    <property type="entry name" value="TPR"/>
    <property type="match status" value="4"/>
</dbReference>
<keyword evidence="5" id="KW-0449">Lipoprotein</keyword>
<dbReference type="AlphaFoldDB" id="A0A5C5X5Z9"/>
<evidence type="ECO:0000256" key="2">
    <source>
        <dbReference type="ARBA" id="ARBA00022803"/>
    </source>
</evidence>
<feature type="repeat" description="TPR" evidence="3">
    <location>
        <begin position="150"/>
        <end position="183"/>
    </location>
</feature>
<feature type="repeat" description="TPR" evidence="3">
    <location>
        <begin position="218"/>
        <end position="251"/>
    </location>
</feature>
<dbReference type="EMBL" id="SIHI01000001">
    <property type="protein sequence ID" value="TWT57615.1"/>
    <property type="molecule type" value="Genomic_DNA"/>
</dbReference>
<keyword evidence="1" id="KW-0677">Repeat</keyword>
<dbReference type="InterPro" id="IPR011990">
    <property type="entry name" value="TPR-like_helical_dom_sf"/>
</dbReference>
<feature type="compositionally biased region" description="Acidic residues" evidence="4">
    <location>
        <begin position="381"/>
        <end position="395"/>
    </location>
</feature>
<evidence type="ECO:0000256" key="4">
    <source>
        <dbReference type="SAM" id="MobiDB-lite"/>
    </source>
</evidence>
<dbReference type="Gene3D" id="1.25.40.10">
    <property type="entry name" value="Tetratricopeptide repeat domain"/>
    <property type="match status" value="1"/>
</dbReference>
<accession>A0A5C5X5Z9</accession>
<name>A0A5C5X5Z9_9PLAN</name>
<reference evidence="5 6" key="1">
    <citation type="submission" date="2019-02" db="EMBL/GenBank/DDBJ databases">
        <title>Deep-cultivation of Planctomycetes and their phenomic and genomic characterization uncovers novel biology.</title>
        <authorList>
            <person name="Wiegand S."/>
            <person name="Jogler M."/>
            <person name="Boedeker C."/>
            <person name="Pinto D."/>
            <person name="Vollmers J."/>
            <person name="Rivas-Marin E."/>
            <person name="Kohn T."/>
            <person name="Peeters S.H."/>
            <person name="Heuer A."/>
            <person name="Rast P."/>
            <person name="Oberbeckmann S."/>
            <person name="Bunk B."/>
            <person name="Jeske O."/>
            <person name="Meyerdierks A."/>
            <person name="Storesund J.E."/>
            <person name="Kallscheuer N."/>
            <person name="Luecker S."/>
            <person name="Lage O.M."/>
            <person name="Pohl T."/>
            <person name="Merkel B.J."/>
            <person name="Hornburger P."/>
            <person name="Mueller R.-W."/>
            <person name="Bruemmer F."/>
            <person name="Labrenz M."/>
            <person name="Spormann A.M."/>
            <person name="Op Den Camp H."/>
            <person name="Overmann J."/>
            <person name="Amann R."/>
            <person name="Jetten M.S.M."/>
            <person name="Mascher T."/>
            <person name="Medema M.H."/>
            <person name="Devos D.P."/>
            <person name="Kaster A.-K."/>
            <person name="Ovreas L."/>
            <person name="Rohde M."/>
            <person name="Galperin M.Y."/>
            <person name="Jogler C."/>
        </authorList>
    </citation>
    <scope>NUCLEOTIDE SEQUENCE [LARGE SCALE GENOMIC DNA]</scope>
    <source>
        <strain evidence="5 6">KOR42</strain>
    </source>
</reference>
<keyword evidence="2 3" id="KW-0802">TPR repeat</keyword>
<dbReference type="Proteomes" id="UP000317243">
    <property type="component" value="Unassembled WGS sequence"/>
</dbReference>